<dbReference type="Pfam" id="PF01569">
    <property type="entry name" value="PAP2"/>
    <property type="match status" value="1"/>
</dbReference>
<sequence length="280" mass="31616">MAADRLFWKIVLDFIVLVCVAFPLLALLLWIEPYERGYFVDDLSLRLPYKEQQVSIGVLAGVGFAFMIATILVVEIVRDKQGKTAGEKFLGSTLVAGWIWESYNTIGVFVFGAACQQLTSDLAKPVIGRLRPHFFSVCAPLPLDNEQLYIQQYQCTNNLDNPALLRDMRLSFPSSHASFSMYCAVFFVLYIQVKGKWRGSKLLRHGMQFVVILAAWYVGLSRVVDHMHHWGDVAVGFAIGATYALLVFHFVLKPKKYSVLPTQWEDPAPTNILPRVGLPR</sequence>
<organism evidence="8 10">
    <name type="scientific">Arctia plantaginis</name>
    <name type="common">Wood tiger moth</name>
    <name type="synonym">Phalaena plantaginis</name>
    <dbReference type="NCBI Taxonomy" id="874455"/>
    <lineage>
        <taxon>Eukaryota</taxon>
        <taxon>Metazoa</taxon>
        <taxon>Ecdysozoa</taxon>
        <taxon>Arthropoda</taxon>
        <taxon>Hexapoda</taxon>
        <taxon>Insecta</taxon>
        <taxon>Pterygota</taxon>
        <taxon>Neoptera</taxon>
        <taxon>Endopterygota</taxon>
        <taxon>Lepidoptera</taxon>
        <taxon>Glossata</taxon>
        <taxon>Ditrysia</taxon>
        <taxon>Noctuoidea</taxon>
        <taxon>Erebidae</taxon>
        <taxon>Arctiinae</taxon>
        <taxon>Arctia</taxon>
    </lineage>
</organism>
<dbReference type="InterPro" id="IPR043216">
    <property type="entry name" value="PAP-like"/>
</dbReference>
<gene>
    <name evidence="9" type="ORF">APLA_LOCUS13505</name>
    <name evidence="8" type="ORF">APLA_LOCUS9032</name>
</gene>
<dbReference type="CDD" id="cd03384">
    <property type="entry name" value="PAP2_wunen"/>
    <property type="match status" value="1"/>
</dbReference>
<dbReference type="SMART" id="SM00014">
    <property type="entry name" value="acidPPc"/>
    <property type="match status" value="1"/>
</dbReference>
<dbReference type="SUPFAM" id="SSF48317">
    <property type="entry name" value="Acid phosphatase/Vanadium-dependent haloperoxidase"/>
    <property type="match status" value="1"/>
</dbReference>
<protein>
    <recommendedName>
        <fullName evidence="7">Phosphatidic acid phosphatase type 2/haloperoxidase domain-containing protein</fullName>
    </recommendedName>
</protein>
<dbReference type="GO" id="GO:0046839">
    <property type="term" value="P:phospholipid dephosphorylation"/>
    <property type="evidence" value="ECO:0007669"/>
    <property type="project" value="TreeGrafter"/>
</dbReference>
<dbReference type="GO" id="GO:0006644">
    <property type="term" value="P:phospholipid metabolic process"/>
    <property type="evidence" value="ECO:0007669"/>
    <property type="project" value="InterPro"/>
</dbReference>
<dbReference type="PANTHER" id="PTHR10165:SF197">
    <property type="entry name" value="FI04477P-RELATED"/>
    <property type="match status" value="1"/>
</dbReference>
<evidence type="ECO:0000313" key="10">
    <source>
        <dbReference type="Proteomes" id="UP000494106"/>
    </source>
</evidence>
<name>A0A8S1AAI1_ARCPL</name>
<dbReference type="GO" id="GO:0007165">
    <property type="term" value="P:signal transduction"/>
    <property type="evidence" value="ECO:0007669"/>
    <property type="project" value="TreeGrafter"/>
</dbReference>
<evidence type="ECO:0000313" key="9">
    <source>
        <dbReference type="EMBL" id="CAB3251097.1"/>
    </source>
</evidence>
<evidence type="ECO:0000256" key="2">
    <source>
        <dbReference type="ARBA" id="ARBA00008816"/>
    </source>
</evidence>
<dbReference type="EMBL" id="CADEBD010000353">
    <property type="protein sequence ID" value="CAB3251097.1"/>
    <property type="molecule type" value="Genomic_DNA"/>
</dbReference>
<dbReference type="AlphaFoldDB" id="A0A8S1AAI1"/>
<accession>A0A8S1AAI1</accession>
<dbReference type="Gene3D" id="1.20.144.10">
    <property type="entry name" value="Phosphatidic acid phosphatase type 2/haloperoxidase"/>
    <property type="match status" value="1"/>
</dbReference>
<dbReference type="InterPro" id="IPR036938">
    <property type="entry name" value="PAP2/HPO_sf"/>
</dbReference>
<keyword evidence="10" id="KW-1185">Reference proteome</keyword>
<reference evidence="10 11" key="1">
    <citation type="submission" date="2020-04" db="EMBL/GenBank/DDBJ databases">
        <authorList>
            <person name="Wallbank WR R."/>
            <person name="Pardo Diaz C."/>
            <person name="Kozak K."/>
            <person name="Martin S."/>
            <person name="Jiggins C."/>
            <person name="Moest M."/>
            <person name="Warren A I."/>
            <person name="Byers J.R.P. K."/>
            <person name="Montejo-Kovacevich G."/>
            <person name="Yen C E."/>
        </authorList>
    </citation>
    <scope>NUCLEOTIDE SEQUENCE [LARGE SCALE GENOMIC DNA]</scope>
</reference>
<dbReference type="EMBL" id="CADEBC010000513">
    <property type="protein sequence ID" value="CAB3242436.1"/>
    <property type="molecule type" value="Genomic_DNA"/>
</dbReference>
<evidence type="ECO:0000256" key="1">
    <source>
        <dbReference type="ARBA" id="ARBA00004141"/>
    </source>
</evidence>
<dbReference type="GO" id="GO:0008195">
    <property type="term" value="F:phosphatidate phosphatase activity"/>
    <property type="evidence" value="ECO:0007669"/>
    <property type="project" value="TreeGrafter"/>
</dbReference>
<dbReference type="Proteomes" id="UP000494106">
    <property type="component" value="Unassembled WGS sequence"/>
</dbReference>
<feature type="transmembrane region" description="Helical" evidence="6">
    <location>
        <begin position="54"/>
        <end position="77"/>
    </location>
</feature>
<proteinExistence type="inferred from homology"/>
<evidence type="ECO:0000313" key="8">
    <source>
        <dbReference type="EMBL" id="CAB3242436.1"/>
    </source>
</evidence>
<keyword evidence="3 6" id="KW-0812">Transmembrane</keyword>
<evidence type="ECO:0000256" key="4">
    <source>
        <dbReference type="ARBA" id="ARBA00022989"/>
    </source>
</evidence>
<dbReference type="PANTHER" id="PTHR10165">
    <property type="entry name" value="LIPID PHOSPHATE PHOSPHATASE"/>
    <property type="match status" value="1"/>
</dbReference>
<keyword evidence="4 6" id="KW-1133">Transmembrane helix</keyword>
<feature type="transmembrane region" description="Helical" evidence="6">
    <location>
        <begin position="233"/>
        <end position="252"/>
    </location>
</feature>
<feature type="transmembrane region" description="Helical" evidence="6">
    <location>
        <begin position="7"/>
        <end position="31"/>
    </location>
</feature>
<comment type="similarity">
    <text evidence="2">Belongs to the PA-phosphatase related phosphoesterase family.</text>
</comment>
<evidence type="ECO:0000256" key="6">
    <source>
        <dbReference type="SAM" id="Phobius"/>
    </source>
</evidence>
<evidence type="ECO:0000256" key="5">
    <source>
        <dbReference type="ARBA" id="ARBA00023136"/>
    </source>
</evidence>
<feature type="transmembrane region" description="Helical" evidence="6">
    <location>
        <begin position="202"/>
        <end position="221"/>
    </location>
</feature>
<evidence type="ECO:0000259" key="7">
    <source>
        <dbReference type="SMART" id="SM00014"/>
    </source>
</evidence>
<dbReference type="Proteomes" id="UP000494256">
    <property type="component" value="Unassembled WGS sequence"/>
</dbReference>
<comment type="subcellular location">
    <subcellularLocation>
        <location evidence="1">Membrane</location>
        <topology evidence="1">Multi-pass membrane protein</topology>
    </subcellularLocation>
</comment>
<dbReference type="GO" id="GO:0005886">
    <property type="term" value="C:plasma membrane"/>
    <property type="evidence" value="ECO:0007669"/>
    <property type="project" value="TreeGrafter"/>
</dbReference>
<keyword evidence="5 6" id="KW-0472">Membrane</keyword>
<comment type="caution">
    <text evidence="8">The sequence shown here is derived from an EMBL/GenBank/DDBJ whole genome shotgun (WGS) entry which is preliminary data.</text>
</comment>
<dbReference type="OrthoDB" id="8907274at2759"/>
<feature type="transmembrane region" description="Helical" evidence="6">
    <location>
        <begin position="170"/>
        <end position="190"/>
    </location>
</feature>
<evidence type="ECO:0000256" key="3">
    <source>
        <dbReference type="ARBA" id="ARBA00022692"/>
    </source>
</evidence>
<feature type="domain" description="Phosphatidic acid phosphatase type 2/haloperoxidase" evidence="7">
    <location>
        <begin position="106"/>
        <end position="248"/>
    </location>
</feature>
<evidence type="ECO:0000313" key="11">
    <source>
        <dbReference type="Proteomes" id="UP000494256"/>
    </source>
</evidence>
<feature type="transmembrane region" description="Helical" evidence="6">
    <location>
        <begin position="89"/>
        <end position="114"/>
    </location>
</feature>
<dbReference type="InterPro" id="IPR000326">
    <property type="entry name" value="PAP2/HPO"/>
</dbReference>